<dbReference type="STRING" id="1802229.A2401_01280"/>
<evidence type="ECO:0000313" key="1">
    <source>
        <dbReference type="EMBL" id="OGZ84662.1"/>
    </source>
</evidence>
<organism evidence="1 2">
    <name type="scientific">Candidatus Staskawiczbacteria bacterium RIFOXYC1_FULL_38_18</name>
    <dbReference type="NCBI Taxonomy" id="1802229"/>
    <lineage>
        <taxon>Bacteria</taxon>
        <taxon>Candidatus Staskawicziibacteriota</taxon>
    </lineage>
</organism>
<evidence type="ECO:0000313" key="2">
    <source>
        <dbReference type="Proteomes" id="UP000177751"/>
    </source>
</evidence>
<dbReference type="EMBL" id="MHPP01000014">
    <property type="protein sequence ID" value="OGZ84662.1"/>
    <property type="molecule type" value="Genomic_DNA"/>
</dbReference>
<comment type="caution">
    <text evidence="1">The sequence shown here is derived from an EMBL/GenBank/DDBJ whole genome shotgun (WGS) entry which is preliminary data.</text>
</comment>
<protein>
    <submittedName>
        <fullName evidence="1">Uncharacterized protein</fullName>
    </submittedName>
</protein>
<dbReference type="AlphaFoldDB" id="A0A1G2JC82"/>
<accession>A0A1G2JC82</accession>
<proteinExistence type="predicted"/>
<dbReference type="Proteomes" id="UP000177751">
    <property type="component" value="Unassembled WGS sequence"/>
</dbReference>
<sequence>MEKEKELINMQRCSRFESCDIARCPLDYFMDERVEHKEDEVCVLRKLQGKVRTRRMKGILTPKMRSLANFVYKKNFKINQGANN</sequence>
<name>A0A1G2JC82_9BACT</name>
<gene>
    <name evidence="1" type="ORF">A2401_01280</name>
</gene>
<reference evidence="1 2" key="1">
    <citation type="journal article" date="2016" name="Nat. Commun.">
        <title>Thousands of microbial genomes shed light on interconnected biogeochemical processes in an aquifer system.</title>
        <authorList>
            <person name="Anantharaman K."/>
            <person name="Brown C.T."/>
            <person name="Hug L.A."/>
            <person name="Sharon I."/>
            <person name="Castelle C.J."/>
            <person name="Probst A.J."/>
            <person name="Thomas B.C."/>
            <person name="Singh A."/>
            <person name="Wilkins M.J."/>
            <person name="Karaoz U."/>
            <person name="Brodie E.L."/>
            <person name="Williams K.H."/>
            <person name="Hubbard S.S."/>
            <person name="Banfield J.F."/>
        </authorList>
    </citation>
    <scope>NUCLEOTIDE SEQUENCE [LARGE SCALE GENOMIC DNA]</scope>
</reference>